<dbReference type="PANTHER" id="PTHR30163">
    <property type="entry name" value="MEMBRANE-BOUND LYTIC MUREIN TRANSGLYCOSYLASE B"/>
    <property type="match status" value="1"/>
</dbReference>
<dbReference type="Pfam" id="PF13406">
    <property type="entry name" value="SLT_2"/>
    <property type="match status" value="1"/>
</dbReference>
<feature type="domain" description="Transglycosylase SLT" evidence="1">
    <location>
        <begin position="148"/>
        <end position="195"/>
    </location>
</feature>
<dbReference type="Gene3D" id="1.10.530.10">
    <property type="match status" value="1"/>
</dbReference>
<keyword evidence="3" id="KW-1185">Reference proteome</keyword>
<proteinExistence type="predicted"/>
<dbReference type="PROSITE" id="PS51257">
    <property type="entry name" value="PROKAR_LIPOPROTEIN"/>
    <property type="match status" value="1"/>
</dbReference>
<evidence type="ECO:0000313" key="3">
    <source>
        <dbReference type="Proteomes" id="UP001501480"/>
    </source>
</evidence>
<reference evidence="2 3" key="1">
    <citation type="journal article" date="2019" name="Int. J. Syst. Evol. Microbiol.">
        <title>The Global Catalogue of Microorganisms (GCM) 10K type strain sequencing project: providing services to taxonomists for standard genome sequencing and annotation.</title>
        <authorList>
            <consortium name="The Broad Institute Genomics Platform"/>
            <consortium name="The Broad Institute Genome Sequencing Center for Infectious Disease"/>
            <person name="Wu L."/>
            <person name="Ma J."/>
        </authorList>
    </citation>
    <scope>NUCLEOTIDE SEQUENCE [LARGE SCALE GENOMIC DNA]</scope>
    <source>
        <strain evidence="2 3">JCM 15749</strain>
    </source>
</reference>
<name>A0ABN2W5A0_9ACTN</name>
<protein>
    <recommendedName>
        <fullName evidence="1">Transglycosylase SLT domain-containing protein</fullName>
    </recommendedName>
</protein>
<evidence type="ECO:0000259" key="1">
    <source>
        <dbReference type="Pfam" id="PF13406"/>
    </source>
</evidence>
<dbReference type="PANTHER" id="PTHR30163:SF8">
    <property type="entry name" value="LYTIC MUREIN TRANSGLYCOSYLASE"/>
    <property type="match status" value="1"/>
</dbReference>
<dbReference type="InterPro" id="IPR023346">
    <property type="entry name" value="Lysozyme-like_dom_sf"/>
</dbReference>
<organism evidence="2 3">
    <name type="scientific">Aeromicrobium halocynthiae</name>
    <dbReference type="NCBI Taxonomy" id="560557"/>
    <lineage>
        <taxon>Bacteria</taxon>
        <taxon>Bacillati</taxon>
        <taxon>Actinomycetota</taxon>
        <taxon>Actinomycetes</taxon>
        <taxon>Propionibacteriales</taxon>
        <taxon>Nocardioidaceae</taxon>
        <taxon>Aeromicrobium</taxon>
    </lineage>
</organism>
<dbReference type="EMBL" id="BAAAPY010000009">
    <property type="protein sequence ID" value="GAA2082224.1"/>
    <property type="molecule type" value="Genomic_DNA"/>
</dbReference>
<dbReference type="SUPFAM" id="SSF53955">
    <property type="entry name" value="Lysozyme-like"/>
    <property type="match status" value="1"/>
</dbReference>
<evidence type="ECO:0000313" key="2">
    <source>
        <dbReference type="EMBL" id="GAA2082224.1"/>
    </source>
</evidence>
<accession>A0ABN2W5A0</accession>
<dbReference type="RefSeq" id="WP_344328850.1">
    <property type="nucleotide sequence ID" value="NZ_BAAAPY010000009.1"/>
</dbReference>
<dbReference type="InterPro" id="IPR031304">
    <property type="entry name" value="SLT_2"/>
</dbReference>
<dbReference type="CDD" id="cd13399">
    <property type="entry name" value="Slt35-like"/>
    <property type="match status" value="1"/>
</dbReference>
<dbReference type="InterPro" id="IPR043426">
    <property type="entry name" value="MltB-like"/>
</dbReference>
<comment type="caution">
    <text evidence="2">The sequence shown here is derived from an EMBL/GenBank/DDBJ whole genome shotgun (WGS) entry which is preliminary data.</text>
</comment>
<dbReference type="Proteomes" id="UP001501480">
    <property type="component" value="Unassembled WGS sequence"/>
</dbReference>
<gene>
    <name evidence="2" type="ORF">GCM10009821_23740</name>
</gene>
<sequence length="234" mass="24461">MSPRHVVALAVVAVVLTACGNGGRDEPRSLPDVDMPRAAADPATTDGVVDEQWLDDVSEATEIPRRALQGYASAAVRIAQEEPGCRLSWNTLSGIGRVESVHGQINGSAIGDDGVARPDIVGIALDGGPGVRAIPDTDAGRLDGDTEWDRAVGPMQFIPGTWERWGADGNGDGGRNPQNIDDAALAAGRYLCDAGGDLSTRRGWLEAVLTYNNSAAYASEVASYGERHAVRADG</sequence>